<dbReference type="Proteomes" id="UP000295537">
    <property type="component" value="Unassembled WGS sequence"/>
</dbReference>
<proteinExistence type="predicted"/>
<comment type="caution">
    <text evidence="2">The sequence shown here is derived from an EMBL/GenBank/DDBJ whole genome shotgun (WGS) entry which is preliminary data.</text>
</comment>
<dbReference type="OrthoDB" id="9812842at2"/>
<reference evidence="2 3" key="1">
    <citation type="submission" date="2019-03" db="EMBL/GenBank/DDBJ databases">
        <title>Genomic Encyclopedia of Type Strains, Phase IV (KMG-IV): sequencing the most valuable type-strain genomes for metagenomic binning, comparative biology and taxonomic classification.</title>
        <authorList>
            <person name="Goeker M."/>
        </authorList>
    </citation>
    <scope>NUCLEOTIDE SEQUENCE [LARGE SCALE GENOMIC DNA]</scope>
    <source>
        <strain evidence="2 3">DSM 16380</strain>
    </source>
</reference>
<dbReference type="Gene3D" id="3.10.129.10">
    <property type="entry name" value="Hotdog Thioesterase"/>
    <property type="match status" value="1"/>
</dbReference>
<gene>
    <name evidence="2" type="ORF">EV693_102118</name>
</gene>
<dbReference type="InterPro" id="IPR029069">
    <property type="entry name" value="HotDog_dom_sf"/>
</dbReference>
<dbReference type="EMBL" id="SLXJ01000002">
    <property type="protein sequence ID" value="TCP18439.1"/>
    <property type="molecule type" value="Genomic_DNA"/>
</dbReference>
<organism evidence="2 3">
    <name type="scientific">Nicoletella semolina</name>
    <dbReference type="NCBI Taxonomy" id="271160"/>
    <lineage>
        <taxon>Bacteria</taxon>
        <taxon>Pseudomonadati</taxon>
        <taxon>Pseudomonadota</taxon>
        <taxon>Gammaproteobacteria</taxon>
        <taxon>Pasteurellales</taxon>
        <taxon>Pasteurellaceae</taxon>
        <taxon>Nicoletella</taxon>
    </lineage>
</organism>
<dbReference type="InterPro" id="IPR054545">
    <property type="entry name" value="ApeI-like"/>
</dbReference>
<dbReference type="RefSeq" id="WP_132500693.1">
    <property type="nucleotide sequence ID" value="NZ_LVXA01000001.1"/>
</dbReference>
<feature type="domain" description="ApeI dehydratase-like" evidence="1">
    <location>
        <begin position="10"/>
        <end position="83"/>
    </location>
</feature>
<dbReference type="SUPFAM" id="SSF54637">
    <property type="entry name" value="Thioesterase/thiol ester dehydrase-isomerase"/>
    <property type="match status" value="1"/>
</dbReference>
<dbReference type="AlphaFoldDB" id="A0A4R2NBB1"/>
<dbReference type="Pfam" id="PF22818">
    <property type="entry name" value="ApeI-like"/>
    <property type="match status" value="1"/>
</dbReference>
<protein>
    <recommendedName>
        <fullName evidence="1">ApeI dehydratase-like domain-containing protein</fullName>
    </recommendedName>
</protein>
<evidence type="ECO:0000259" key="1">
    <source>
        <dbReference type="Pfam" id="PF22818"/>
    </source>
</evidence>
<evidence type="ECO:0000313" key="3">
    <source>
        <dbReference type="Proteomes" id="UP000295537"/>
    </source>
</evidence>
<evidence type="ECO:0000313" key="2">
    <source>
        <dbReference type="EMBL" id="TCP18439.1"/>
    </source>
</evidence>
<sequence length="108" mass="12909">MQEYNLSYSFKRTYTSDDFRFLGHFPKNSIFPGVYLLDEVLSYLRKRYVWDNYSILQARFIDKVVPNMSLVFNLSLNINEKTLNLIANVFSDMNKIAMFKILLYKKNI</sequence>
<keyword evidence="3" id="KW-1185">Reference proteome</keyword>
<accession>A0A4R2NBB1</accession>
<name>A0A4R2NBB1_9PAST</name>